<evidence type="ECO:0000256" key="5">
    <source>
        <dbReference type="SAM" id="MobiDB-lite"/>
    </source>
</evidence>
<feature type="region of interest" description="Disordered" evidence="5">
    <location>
        <begin position="92"/>
        <end position="111"/>
    </location>
</feature>
<protein>
    <recommendedName>
        <fullName evidence="6">Xylanolytic transcriptional activator regulatory domain-containing protein</fullName>
    </recommendedName>
</protein>
<reference evidence="7" key="1">
    <citation type="submission" date="2022-11" db="EMBL/GenBank/DDBJ databases">
        <authorList>
            <person name="Petersen C."/>
        </authorList>
    </citation>
    <scope>NUCLEOTIDE SEQUENCE</scope>
    <source>
        <strain evidence="7">IBT 30761</strain>
    </source>
</reference>
<dbReference type="Pfam" id="PF04082">
    <property type="entry name" value="Fungal_trans"/>
    <property type="match status" value="1"/>
</dbReference>
<evidence type="ECO:0000313" key="8">
    <source>
        <dbReference type="Proteomes" id="UP001149074"/>
    </source>
</evidence>
<dbReference type="OrthoDB" id="3014581at2759"/>
<dbReference type="PANTHER" id="PTHR31001">
    <property type="entry name" value="UNCHARACTERIZED TRANSCRIPTIONAL REGULATORY PROTEIN"/>
    <property type="match status" value="1"/>
</dbReference>
<dbReference type="RefSeq" id="XP_056472800.1">
    <property type="nucleotide sequence ID" value="XM_056621994.1"/>
</dbReference>
<accession>A0A9W9EZM3</accession>
<evidence type="ECO:0000256" key="1">
    <source>
        <dbReference type="ARBA" id="ARBA00004123"/>
    </source>
</evidence>
<dbReference type="InterPro" id="IPR007219">
    <property type="entry name" value="XnlR_reg_dom"/>
</dbReference>
<keyword evidence="3" id="KW-0804">Transcription</keyword>
<dbReference type="PANTHER" id="PTHR31001:SF90">
    <property type="entry name" value="CENTROMERE DNA-BINDING PROTEIN COMPLEX CBF3 SUBUNIT B"/>
    <property type="match status" value="1"/>
</dbReference>
<dbReference type="GO" id="GO:0003677">
    <property type="term" value="F:DNA binding"/>
    <property type="evidence" value="ECO:0007669"/>
    <property type="project" value="InterPro"/>
</dbReference>
<dbReference type="Proteomes" id="UP001149074">
    <property type="component" value="Unassembled WGS sequence"/>
</dbReference>
<sequence>MGLWSSTCVCRRARWISSRPASPVDWAKEWIWETMESISKMNASKIKFIWLDCSHDASREESIEILAVAPGFLPFLPVARGVPCRQDDELTAATDRSEEAPPSSSKSFESDVLARLRRLEEVVIGHRGSPASNQTGSPPSHALFAQKLIKSRVESTHRSPESDVGWLEEAITQPSSTHTLLPYDMELKACPIDSAAADGPNTNQSTATRCCWLPLHEESRQIVDKYLTDITHLHHVVHAPSVRAAVDDIYSCLDRKDPIKLGYAALLLAIISSTTFFWTERDIDRPLFSSVEEANEQTPKWLRRTLELLEYSRRAGADSIEDVQASIIIGYLICNIVGITSQAHFWFGSATSIARQLSLHRIDHPENGDLDVPKPESVEAEVARRVWWNLVGTDWQFSQFAGPQKGVYTIHPRQMATRKPLNMNDEDLFDGMGAVGQSIDQPTSMSYCLQRIRLGELCRELTDSEPFATMGTTTPDYQRIKDIDSKMSDATDPKYSYSRDACLEAARMVIRTERQLSTESLPFVLMRLKSSGILHCVCMAIIVLLMDLCLSKSARVEDDRVRRMEIFDAFGILEEAKDQSPFAERILESFYSILRRYNIPFVSADIQPTSRFKGNSKIQTALAAEPPAFPAGEPDPGSEGQIFDMAIPFFDLSWETLDTSVDLTALDWDTLFQELDPSFVTM</sequence>
<reference evidence="7" key="2">
    <citation type="journal article" date="2023" name="IMA Fungus">
        <title>Comparative genomic study of the Penicillium genus elucidates a diverse pangenome and 15 lateral gene transfer events.</title>
        <authorList>
            <person name="Petersen C."/>
            <person name="Sorensen T."/>
            <person name="Nielsen M.R."/>
            <person name="Sondergaard T.E."/>
            <person name="Sorensen J.L."/>
            <person name="Fitzpatrick D.A."/>
            <person name="Frisvad J.C."/>
            <person name="Nielsen K.L."/>
        </authorList>
    </citation>
    <scope>NUCLEOTIDE SEQUENCE</scope>
    <source>
        <strain evidence="7">IBT 30761</strain>
    </source>
</reference>
<evidence type="ECO:0000256" key="3">
    <source>
        <dbReference type="ARBA" id="ARBA00023163"/>
    </source>
</evidence>
<comment type="caution">
    <text evidence="7">The sequence shown here is derived from an EMBL/GenBank/DDBJ whole genome shotgun (WGS) entry which is preliminary data.</text>
</comment>
<dbReference type="GO" id="GO:0006351">
    <property type="term" value="P:DNA-templated transcription"/>
    <property type="evidence" value="ECO:0007669"/>
    <property type="project" value="InterPro"/>
</dbReference>
<dbReference type="GO" id="GO:0008270">
    <property type="term" value="F:zinc ion binding"/>
    <property type="evidence" value="ECO:0007669"/>
    <property type="project" value="InterPro"/>
</dbReference>
<gene>
    <name evidence="7" type="ORF">N7532_009503</name>
</gene>
<name>A0A9W9EZM3_9EURO</name>
<evidence type="ECO:0000256" key="4">
    <source>
        <dbReference type="ARBA" id="ARBA00023242"/>
    </source>
</evidence>
<dbReference type="GeneID" id="81360973"/>
<dbReference type="InterPro" id="IPR050613">
    <property type="entry name" value="Sec_Metabolite_Reg"/>
</dbReference>
<proteinExistence type="predicted"/>
<evidence type="ECO:0000256" key="2">
    <source>
        <dbReference type="ARBA" id="ARBA00023015"/>
    </source>
</evidence>
<keyword evidence="4" id="KW-0539">Nucleus</keyword>
<organism evidence="7 8">
    <name type="scientific">Penicillium argentinense</name>
    <dbReference type="NCBI Taxonomy" id="1131581"/>
    <lineage>
        <taxon>Eukaryota</taxon>
        <taxon>Fungi</taxon>
        <taxon>Dikarya</taxon>
        <taxon>Ascomycota</taxon>
        <taxon>Pezizomycotina</taxon>
        <taxon>Eurotiomycetes</taxon>
        <taxon>Eurotiomycetidae</taxon>
        <taxon>Eurotiales</taxon>
        <taxon>Aspergillaceae</taxon>
        <taxon>Penicillium</taxon>
    </lineage>
</organism>
<keyword evidence="8" id="KW-1185">Reference proteome</keyword>
<dbReference type="EMBL" id="JAPQKI010000009">
    <property type="protein sequence ID" value="KAJ5090819.1"/>
    <property type="molecule type" value="Genomic_DNA"/>
</dbReference>
<keyword evidence="2" id="KW-0805">Transcription regulation</keyword>
<feature type="domain" description="Xylanolytic transcriptional activator regulatory" evidence="6">
    <location>
        <begin position="263"/>
        <end position="391"/>
    </location>
</feature>
<comment type="subcellular location">
    <subcellularLocation>
        <location evidence="1">Nucleus</location>
    </subcellularLocation>
</comment>
<dbReference type="GO" id="GO:0005634">
    <property type="term" value="C:nucleus"/>
    <property type="evidence" value="ECO:0007669"/>
    <property type="project" value="UniProtKB-SubCell"/>
</dbReference>
<evidence type="ECO:0000259" key="6">
    <source>
        <dbReference type="Pfam" id="PF04082"/>
    </source>
</evidence>
<evidence type="ECO:0000313" key="7">
    <source>
        <dbReference type="EMBL" id="KAJ5090819.1"/>
    </source>
</evidence>
<dbReference type="AlphaFoldDB" id="A0A9W9EZM3"/>
<dbReference type="CDD" id="cd12148">
    <property type="entry name" value="fungal_TF_MHR"/>
    <property type="match status" value="1"/>
</dbReference>